<evidence type="ECO:0000313" key="2">
    <source>
        <dbReference type="Proteomes" id="UP000654108"/>
    </source>
</evidence>
<dbReference type="RefSeq" id="WP_191774476.1">
    <property type="nucleotide sequence ID" value="NZ_JACYFU010000002.1"/>
</dbReference>
<keyword evidence="2" id="KW-1185">Reference proteome</keyword>
<protein>
    <recommendedName>
        <fullName evidence="3">DUF1127 domain-containing protein</fullName>
    </recommendedName>
</protein>
<organism evidence="1 2">
    <name type="scientific">Devosia oryzisoli</name>
    <dbReference type="NCBI Taxonomy" id="2774138"/>
    <lineage>
        <taxon>Bacteria</taxon>
        <taxon>Pseudomonadati</taxon>
        <taxon>Pseudomonadota</taxon>
        <taxon>Alphaproteobacteria</taxon>
        <taxon>Hyphomicrobiales</taxon>
        <taxon>Devosiaceae</taxon>
        <taxon>Devosia</taxon>
    </lineage>
</organism>
<sequence length="87" mass="9458">MALSLFGERSLSAAAPVNPLYALEMWIGRVRTARARRVALERLLELDHCRLSDLGISRADIMDALAARSGLTPGMVLNAARARASRP</sequence>
<comment type="caution">
    <text evidence="1">The sequence shown here is derived from an EMBL/GenBank/DDBJ whole genome shotgun (WGS) entry which is preliminary data.</text>
</comment>
<accession>A0A927FU51</accession>
<name>A0A927FU51_9HYPH</name>
<evidence type="ECO:0008006" key="3">
    <source>
        <dbReference type="Google" id="ProtNLM"/>
    </source>
</evidence>
<proteinExistence type="predicted"/>
<gene>
    <name evidence="1" type="ORF">IC608_08495</name>
</gene>
<reference evidence="1" key="1">
    <citation type="submission" date="2020-09" db="EMBL/GenBank/DDBJ databases">
        <title>Genome seq and assembly of Devosia sp.</title>
        <authorList>
            <person name="Chhetri G."/>
        </authorList>
    </citation>
    <scope>NUCLEOTIDE SEQUENCE</scope>
    <source>
        <strain evidence="1">PTR5</strain>
    </source>
</reference>
<dbReference type="EMBL" id="JACYFU010000002">
    <property type="protein sequence ID" value="MBD8065512.1"/>
    <property type="molecule type" value="Genomic_DNA"/>
</dbReference>
<evidence type="ECO:0000313" key="1">
    <source>
        <dbReference type="EMBL" id="MBD8065512.1"/>
    </source>
</evidence>
<dbReference type="Proteomes" id="UP000654108">
    <property type="component" value="Unassembled WGS sequence"/>
</dbReference>
<dbReference type="AlphaFoldDB" id="A0A927FU51"/>